<feature type="binding site" evidence="3">
    <location>
        <begin position="222"/>
        <end position="230"/>
    </location>
    <ligand>
        <name>GTP</name>
        <dbReference type="ChEBI" id="CHEBI:37565"/>
    </ligand>
</feature>
<accession>A0A4R2KU86</accession>
<keyword evidence="3" id="KW-0690">Ribosome biogenesis</keyword>
<dbReference type="NCBIfam" id="TIGR00157">
    <property type="entry name" value="ribosome small subunit-dependent GTPase A"/>
    <property type="match status" value="1"/>
</dbReference>
<keyword evidence="3" id="KW-0963">Cytoplasm</keyword>
<dbReference type="EMBL" id="SLWX01000012">
    <property type="protein sequence ID" value="TCO74679.1"/>
    <property type="molecule type" value="Genomic_DNA"/>
</dbReference>
<keyword evidence="7" id="KW-1185">Reference proteome</keyword>
<feature type="binding site" evidence="3">
    <location>
        <position position="305"/>
    </location>
    <ligand>
        <name>Zn(2+)</name>
        <dbReference type="ChEBI" id="CHEBI:29105"/>
    </ligand>
</feature>
<dbReference type="InterPro" id="IPR027417">
    <property type="entry name" value="P-loop_NTPase"/>
</dbReference>
<dbReference type="PANTHER" id="PTHR32120">
    <property type="entry name" value="SMALL RIBOSOMAL SUBUNIT BIOGENESIS GTPASE RSGA"/>
    <property type="match status" value="1"/>
</dbReference>
<dbReference type="GO" id="GO:0005525">
    <property type="term" value="F:GTP binding"/>
    <property type="evidence" value="ECO:0007669"/>
    <property type="project" value="UniProtKB-UniRule"/>
</dbReference>
<evidence type="ECO:0000313" key="6">
    <source>
        <dbReference type="EMBL" id="TCO74679.1"/>
    </source>
</evidence>
<comment type="function">
    <text evidence="3">One of several proteins that assist in the late maturation steps of the functional core of the 30S ribosomal subunit. Helps release RbfA from mature subunits. May play a role in the assembly of ribosomal proteins into the subunit. Circularly permuted GTPase that catalyzes slow GTP hydrolysis, GTPase activity is stimulated by the 30S ribosomal subunit.</text>
</comment>
<name>A0A4R2KU86_9GAMM</name>
<feature type="domain" description="CP-type G" evidence="5">
    <location>
        <begin position="113"/>
        <end position="281"/>
    </location>
</feature>
<feature type="domain" description="EngC GTPase" evidence="4">
    <location>
        <begin position="130"/>
        <end position="279"/>
    </location>
</feature>
<comment type="similarity">
    <text evidence="3">Belongs to the TRAFAC class YlqF/YawG GTPase family. RsgA subfamily.</text>
</comment>
<evidence type="ECO:0000256" key="2">
    <source>
        <dbReference type="ARBA" id="ARBA00023134"/>
    </source>
</evidence>
<dbReference type="PROSITE" id="PS50936">
    <property type="entry name" value="ENGC_GTPASE"/>
    <property type="match status" value="1"/>
</dbReference>
<proteinExistence type="inferred from homology"/>
<keyword evidence="2 3" id="KW-0342">GTP-binding</keyword>
<dbReference type="EC" id="3.6.1.-" evidence="3"/>
<dbReference type="AlphaFoldDB" id="A0A4R2KU86"/>
<comment type="cofactor">
    <cofactor evidence="3">
        <name>Zn(2+)</name>
        <dbReference type="ChEBI" id="CHEBI:29105"/>
    </cofactor>
    <text evidence="3">Binds 1 zinc ion per subunit.</text>
</comment>
<feature type="binding site" evidence="3">
    <location>
        <position position="318"/>
    </location>
    <ligand>
        <name>Zn(2+)</name>
        <dbReference type="ChEBI" id="CHEBI:29105"/>
    </ligand>
</feature>
<keyword evidence="3" id="KW-0479">Metal-binding</keyword>
<evidence type="ECO:0000259" key="5">
    <source>
        <dbReference type="PROSITE" id="PS51721"/>
    </source>
</evidence>
<dbReference type="Pfam" id="PF03193">
    <property type="entry name" value="RsgA_GTPase"/>
    <property type="match status" value="1"/>
</dbReference>
<comment type="subcellular location">
    <subcellularLocation>
        <location evidence="3">Cytoplasm</location>
    </subcellularLocation>
</comment>
<dbReference type="InterPro" id="IPR010914">
    <property type="entry name" value="RsgA_GTPase_dom"/>
</dbReference>
<dbReference type="SUPFAM" id="SSF52540">
    <property type="entry name" value="P-loop containing nucleoside triphosphate hydrolases"/>
    <property type="match status" value="1"/>
</dbReference>
<evidence type="ECO:0000259" key="4">
    <source>
        <dbReference type="PROSITE" id="PS50936"/>
    </source>
</evidence>
<dbReference type="GO" id="GO:0003924">
    <property type="term" value="F:GTPase activity"/>
    <property type="evidence" value="ECO:0007669"/>
    <property type="project" value="UniProtKB-UniRule"/>
</dbReference>
<dbReference type="GO" id="GO:0005737">
    <property type="term" value="C:cytoplasm"/>
    <property type="evidence" value="ECO:0007669"/>
    <property type="project" value="UniProtKB-SubCell"/>
</dbReference>
<dbReference type="GO" id="GO:0046872">
    <property type="term" value="F:metal ion binding"/>
    <property type="evidence" value="ECO:0007669"/>
    <property type="project" value="UniProtKB-KW"/>
</dbReference>
<dbReference type="Proteomes" id="UP000294980">
    <property type="component" value="Unassembled WGS sequence"/>
</dbReference>
<comment type="subunit">
    <text evidence="3">Monomer. Associates with 30S ribosomal subunit, binds 16S rRNA.</text>
</comment>
<dbReference type="PROSITE" id="PS51721">
    <property type="entry name" value="G_CP"/>
    <property type="match status" value="1"/>
</dbReference>
<evidence type="ECO:0000256" key="3">
    <source>
        <dbReference type="HAMAP-Rule" id="MF_01820"/>
    </source>
</evidence>
<comment type="caution">
    <text evidence="6">The sequence shown here is derived from an EMBL/GenBank/DDBJ whole genome shotgun (WGS) entry which is preliminary data.</text>
</comment>
<dbReference type="GO" id="GO:0019843">
    <property type="term" value="F:rRNA binding"/>
    <property type="evidence" value="ECO:0007669"/>
    <property type="project" value="UniProtKB-KW"/>
</dbReference>
<reference evidence="6 7" key="1">
    <citation type="submission" date="2019-03" db="EMBL/GenBank/DDBJ databases">
        <title>Genomic Encyclopedia of Type Strains, Phase IV (KMG-IV): sequencing the most valuable type-strain genomes for metagenomic binning, comparative biology and taxonomic classification.</title>
        <authorList>
            <person name="Goeker M."/>
        </authorList>
    </citation>
    <scope>NUCLEOTIDE SEQUENCE [LARGE SCALE GENOMIC DNA]</scope>
    <source>
        <strain evidence="6 7">DSM 23344</strain>
    </source>
</reference>
<protein>
    <recommendedName>
        <fullName evidence="3">Small ribosomal subunit biogenesis GTPase RsgA</fullName>
        <ecNumber evidence="3">3.6.1.-</ecNumber>
    </recommendedName>
</protein>
<dbReference type="InterPro" id="IPR004881">
    <property type="entry name" value="Ribosome_biogen_GTPase_RsgA"/>
</dbReference>
<feature type="binding site" evidence="3">
    <location>
        <begin position="169"/>
        <end position="172"/>
    </location>
    <ligand>
        <name>GTP</name>
        <dbReference type="ChEBI" id="CHEBI:37565"/>
    </ligand>
</feature>
<keyword evidence="3" id="KW-0699">rRNA-binding</keyword>
<dbReference type="Gene3D" id="3.40.50.300">
    <property type="entry name" value="P-loop containing nucleotide triphosphate hydrolases"/>
    <property type="match status" value="1"/>
</dbReference>
<keyword evidence="3" id="KW-0378">Hydrolase</keyword>
<dbReference type="InterPro" id="IPR012340">
    <property type="entry name" value="NA-bd_OB-fold"/>
</dbReference>
<sequence length="347" mass="37094">MPAMAKRKLSRQQAWRIEKIRAERARRAARSLWGQVPSGPDPTGDIPATEEREGVITAHYGTQVEVETDTGGGQRQSARCHLRANLDGMVTGDRVVFCPGEPMGVVVAQLPRTTELRRPDAYGKLKAIAANIDQIAVVIAPLPTPHANLLDRYLVAAQETGARPLIVVNKCDLLADPALAAPLEDMLKVYPPLGYPVIRCSIHSGLAELEDALRACTSVFVGQSGVGKTSLLNALLPGAAPQRTGALSEGSGKGTHTTTTSGLFHLPGGGHLIDSPGIREFGLGHLTRHAVESGFREFHPYLGRCRFRDCRHQSEPGCALLAAVADGLIPAQRLASYRHIIGSLDAS</sequence>
<dbReference type="GO" id="GO:0042274">
    <property type="term" value="P:ribosomal small subunit biogenesis"/>
    <property type="evidence" value="ECO:0007669"/>
    <property type="project" value="UniProtKB-UniRule"/>
</dbReference>
<feature type="binding site" evidence="3">
    <location>
        <position position="312"/>
    </location>
    <ligand>
        <name>Zn(2+)</name>
        <dbReference type="ChEBI" id="CHEBI:29105"/>
    </ligand>
</feature>
<gene>
    <name evidence="3" type="primary">rsgA</name>
    <name evidence="6" type="ORF">EV688_11238</name>
</gene>
<evidence type="ECO:0000256" key="1">
    <source>
        <dbReference type="ARBA" id="ARBA00022741"/>
    </source>
</evidence>
<dbReference type="HAMAP" id="MF_01820">
    <property type="entry name" value="GTPase_RsgA"/>
    <property type="match status" value="1"/>
</dbReference>
<keyword evidence="3" id="KW-0694">RNA-binding</keyword>
<dbReference type="PANTHER" id="PTHR32120:SF11">
    <property type="entry name" value="SMALL RIBOSOMAL SUBUNIT BIOGENESIS GTPASE RSGA 1, MITOCHONDRIAL-RELATED"/>
    <property type="match status" value="1"/>
</dbReference>
<organism evidence="6 7">
    <name type="scientific">Chromatocurvus halotolerans</name>
    <dbReference type="NCBI Taxonomy" id="1132028"/>
    <lineage>
        <taxon>Bacteria</taxon>
        <taxon>Pseudomonadati</taxon>
        <taxon>Pseudomonadota</taxon>
        <taxon>Gammaproteobacteria</taxon>
        <taxon>Cellvibrionales</taxon>
        <taxon>Halieaceae</taxon>
        <taxon>Chromatocurvus</taxon>
    </lineage>
</organism>
<dbReference type="CDD" id="cd01854">
    <property type="entry name" value="YjeQ_EngC"/>
    <property type="match status" value="1"/>
</dbReference>
<dbReference type="Gene3D" id="2.40.50.140">
    <property type="entry name" value="Nucleic acid-binding proteins"/>
    <property type="match status" value="1"/>
</dbReference>
<evidence type="ECO:0000313" key="7">
    <source>
        <dbReference type="Proteomes" id="UP000294980"/>
    </source>
</evidence>
<dbReference type="InterPro" id="IPR030378">
    <property type="entry name" value="G_CP_dom"/>
</dbReference>
<keyword evidence="1 3" id="KW-0547">Nucleotide-binding</keyword>
<keyword evidence="3" id="KW-0862">Zinc</keyword>
<dbReference type="NCBIfam" id="NF008931">
    <property type="entry name" value="PRK12288.1"/>
    <property type="match status" value="1"/>
</dbReference>
<dbReference type="Gene3D" id="1.10.40.50">
    <property type="entry name" value="Probable gtpase engc, domain 3"/>
    <property type="match status" value="1"/>
</dbReference>
<feature type="binding site" evidence="3">
    <location>
        <position position="310"/>
    </location>
    <ligand>
        <name>Zn(2+)</name>
        <dbReference type="ChEBI" id="CHEBI:29105"/>
    </ligand>
</feature>